<comment type="caution">
    <text evidence="1">The sequence shown here is derived from an EMBL/GenBank/DDBJ whole genome shotgun (WGS) entry which is preliminary data.</text>
</comment>
<name>A0AA39U9D8_9AGAR</name>
<proteinExistence type="predicted"/>
<evidence type="ECO:0000313" key="2">
    <source>
        <dbReference type="Proteomes" id="UP001175228"/>
    </source>
</evidence>
<protein>
    <submittedName>
        <fullName evidence="1">Uncharacterized protein</fullName>
    </submittedName>
</protein>
<reference evidence="1" key="1">
    <citation type="submission" date="2023-06" db="EMBL/GenBank/DDBJ databases">
        <authorList>
            <consortium name="Lawrence Berkeley National Laboratory"/>
            <person name="Ahrendt S."/>
            <person name="Sahu N."/>
            <person name="Indic B."/>
            <person name="Wong-Bajracharya J."/>
            <person name="Merenyi Z."/>
            <person name="Ke H.-M."/>
            <person name="Monk M."/>
            <person name="Kocsube S."/>
            <person name="Drula E."/>
            <person name="Lipzen A."/>
            <person name="Balint B."/>
            <person name="Henrissat B."/>
            <person name="Andreopoulos B."/>
            <person name="Martin F.M."/>
            <person name="Harder C.B."/>
            <person name="Rigling D."/>
            <person name="Ford K.L."/>
            <person name="Foster G.D."/>
            <person name="Pangilinan J."/>
            <person name="Papanicolaou A."/>
            <person name="Barry K."/>
            <person name="LaButti K."/>
            <person name="Viragh M."/>
            <person name="Koriabine M."/>
            <person name="Yan M."/>
            <person name="Riley R."/>
            <person name="Champramary S."/>
            <person name="Plett K.L."/>
            <person name="Tsai I.J."/>
            <person name="Slot J."/>
            <person name="Sipos G."/>
            <person name="Plett J."/>
            <person name="Nagy L.G."/>
            <person name="Grigoriev I.V."/>
        </authorList>
    </citation>
    <scope>NUCLEOTIDE SEQUENCE</scope>
    <source>
        <strain evidence="1">HWK02</strain>
    </source>
</reference>
<organism evidence="1 2">
    <name type="scientific">Armillaria luteobubalina</name>
    <dbReference type="NCBI Taxonomy" id="153913"/>
    <lineage>
        <taxon>Eukaryota</taxon>
        <taxon>Fungi</taxon>
        <taxon>Dikarya</taxon>
        <taxon>Basidiomycota</taxon>
        <taxon>Agaricomycotina</taxon>
        <taxon>Agaricomycetes</taxon>
        <taxon>Agaricomycetidae</taxon>
        <taxon>Agaricales</taxon>
        <taxon>Marasmiineae</taxon>
        <taxon>Physalacriaceae</taxon>
        <taxon>Armillaria</taxon>
    </lineage>
</organism>
<keyword evidence="2" id="KW-1185">Reference proteome</keyword>
<dbReference type="Proteomes" id="UP001175228">
    <property type="component" value="Unassembled WGS sequence"/>
</dbReference>
<sequence>MIEKTSKIAGVSAADFSNPVDSVAGLVYLLYSQNVPTIIYDADQSEEHVWTELVSAMQDWFRAGLLFLYQNLEREQILASIMDAGNDGDISQVVGQQRSLSCKGYRTDGDGDGYYDILRRGKLDVKVDSTIEHAFDIATDHGFSIPDGVYALRSIVLPRKWLSRLLEKQKGPGETFMKVSVFRMASEQE</sequence>
<evidence type="ECO:0000313" key="1">
    <source>
        <dbReference type="EMBL" id="KAK0478003.1"/>
    </source>
</evidence>
<accession>A0AA39U9D8</accession>
<dbReference type="AlphaFoldDB" id="A0AA39U9D8"/>
<gene>
    <name evidence="1" type="ORF">EDD18DRAFT_1365147</name>
</gene>
<dbReference type="EMBL" id="JAUEPU010000104">
    <property type="protein sequence ID" value="KAK0478003.1"/>
    <property type="molecule type" value="Genomic_DNA"/>
</dbReference>